<reference evidence="1 2" key="1">
    <citation type="submission" date="2019-03" db="EMBL/GenBank/DDBJ databases">
        <title>First draft genome of Liparis tanakae, snailfish: a comprehensive survey of snailfish specific genes.</title>
        <authorList>
            <person name="Kim W."/>
            <person name="Song I."/>
            <person name="Jeong J.-H."/>
            <person name="Kim D."/>
            <person name="Kim S."/>
            <person name="Ryu S."/>
            <person name="Song J.Y."/>
            <person name="Lee S.K."/>
        </authorList>
    </citation>
    <scope>NUCLEOTIDE SEQUENCE [LARGE SCALE GENOMIC DNA]</scope>
    <source>
        <tissue evidence="1">Muscle</tissue>
    </source>
</reference>
<gene>
    <name evidence="1" type="ORF">EYF80_040637</name>
</gene>
<evidence type="ECO:0000313" key="2">
    <source>
        <dbReference type="Proteomes" id="UP000314294"/>
    </source>
</evidence>
<dbReference type="EMBL" id="SRLO01000666">
    <property type="protein sequence ID" value="TNN49174.1"/>
    <property type="molecule type" value="Genomic_DNA"/>
</dbReference>
<name>A0A4Z2G8N4_9TELE</name>
<accession>A0A4Z2G8N4</accession>
<protein>
    <submittedName>
        <fullName evidence="1">Uncharacterized protein</fullName>
    </submittedName>
</protein>
<evidence type="ECO:0000313" key="1">
    <source>
        <dbReference type="EMBL" id="TNN49174.1"/>
    </source>
</evidence>
<comment type="caution">
    <text evidence="1">The sequence shown here is derived from an EMBL/GenBank/DDBJ whole genome shotgun (WGS) entry which is preliminary data.</text>
</comment>
<dbReference type="AlphaFoldDB" id="A0A4Z2G8N4"/>
<dbReference type="Proteomes" id="UP000314294">
    <property type="component" value="Unassembled WGS sequence"/>
</dbReference>
<organism evidence="1 2">
    <name type="scientific">Liparis tanakae</name>
    <name type="common">Tanaka's snailfish</name>
    <dbReference type="NCBI Taxonomy" id="230148"/>
    <lineage>
        <taxon>Eukaryota</taxon>
        <taxon>Metazoa</taxon>
        <taxon>Chordata</taxon>
        <taxon>Craniata</taxon>
        <taxon>Vertebrata</taxon>
        <taxon>Euteleostomi</taxon>
        <taxon>Actinopterygii</taxon>
        <taxon>Neopterygii</taxon>
        <taxon>Teleostei</taxon>
        <taxon>Neoteleostei</taxon>
        <taxon>Acanthomorphata</taxon>
        <taxon>Eupercaria</taxon>
        <taxon>Perciformes</taxon>
        <taxon>Cottioidei</taxon>
        <taxon>Cottales</taxon>
        <taxon>Liparidae</taxon>
        <taxon>Liparis</taxon>
    </lineage>
</organism>
<sequence length="165" mass="18760">MDKEVEMRVDGVIYGWRFLVRFCSFLATSQEADWPSKKLCITNSRQNETKENYTSWIQTHHSYWTYLSDPSTAVAVGRLHEVDVLQEVGHSDGRVQLSRLVRRLGSFAVVPRNVQQPAVLRSGGTVVLIFNERGRTDQLHGEFTKIRVAIISASSVLHCLVCKKI</sequence>
<keyword evidence="2" id="KW-1185">Reference proteome</keyword>
<proteinExistence type="predicted"/>